<evidence type="ECO:0000256" key="6">
    <source>
        <dbReference type="ARBA" id="ARBA00022438"/>
    </source>
</evidence>
<dbReference type="Pfam" id="PF01433">
    <property type="entry name" value="Peptidase_M1"/>
    <property type="match status" value="1"/>
</dbReference>
<keyword evidence="10" id="KW-0862">Zinc</keyword>
<dbReference type="GO" id="GO:0016285">
    <property type="term" value="F:alanyl aminopeptidase activity"/>
    <property type="evidence" value="ECO:0007669"/>
    <property type="project" value="UniProtKB-EC"/>
</dbReference>
<comment type="cofactor">
    <cofactor evidence="2">
        <name>Zn(2+)</name>
        <dbReference type="ChEBI" id="CHEBI:29105"/>
    </cofactor>
</comment>
<dbReference type="InterPro" id="IPR050344">
    <property type="entry name" value="Peptidase_M1_aminopeptidases"/>
</dbReference>
<evidence type="ECO:0000256" key="8">
    <source>
        <dbReference type="ARBA" id="ARBA00022723"/>
    </source>
</evidence>
<dbReference type="InterPro" id="IPR042097">
    <property type="entry name" value="Aminopeptidase_N-like_N_sf"/>
</dbReference>
<evidence type="ECO:0000256" key="9">
    <source>
        <dbReference type="ARBA" id="ARBA00022801"/>
    </source>
</evidence>
<comment type="similarity">
    <text evidence="3">Belongs to the peptidase M1 family.</text>
</comment>
<evidence type="ECO:0000256" key="2">
    <source>
        <dbReference type="ARBA" id="ARBA00001947"/>
    </source>
</evidence>
<evidence type="ECO:0000256" key="10">
    <source>
        <dbReference type="ARBA" id="ARBA00022833"/>
    </source>
</evidence>
<dbReference type="SUPFAM" id="SSF63737">
    <property type="entry name" value="Leukotriene A4 hydrolase N-terminal domain"/>
    <property type="match status" value="1"/>
</dbReference>
<dbReference type="GO" id="GO:0070006">
    <property type="term" value="F:metalloaminopeptidase activity"/>
    <property type="evidence" value="ECO:0007669"/>
    <property type="project" value="TreeGrafter"/>
</dbReference>
<evidence type="ECO:0000256" key="11">
    <source>
        <dbReference type="ARBA" id="ARBA00023049"/>
    </source>
</evidence>
<dbReference type="InterPro" id="IPR014782">
    <property type="entry name" value="Peptidase_M1_dom"/>
</dbReference>
<keyword evidence="12" id="KW-0732">Signal</keyword>
<evidence type="ECO:0000256" key="7">
    <source>
        <dbReference type="ARBA" id="ARBA00022670"/>
    </source>
</evidence>
<evidence type="ECO:0000256" key="3">
    <source>
        <dbReference type="ARBA" id="ARBA00010136"/>
    </source>
</evidence>
<feature type="signal peptide" evidence="12">
    <location>
        <begin position="1"/>
        <end position="20"/>
    </location>
</feature>
<keyword evidence="6" id="KW-0031">Aminopeptidase</keyword>
<evidence type="ECO:0000259" key="14">
    <source>
        <dbReference type="Pfam" id="PF17900"/>
    </source>
</evidence>
<sequence>MKKQLLYFLICGYYILPACAQQMKTADFTRAEADISIDPYKKEVSGKVAYFFDVLRPADSLYIDARNMKFDRVMLNGKKTGFYNDGTKLWITGHFKPSEQNKLTFTYRAAPEKAMYFPGWETEGAKKQVWTQGQGRYTSNWLPSFDDVNEKVEFDLTVHFDKNFKVLVNGKLNNIIENDSLNVWSYDMQHPMSSYLLALAIGEYDMIRDFSESGVPVDMYYYPEDKARSEPTYRYTKKIFDVLEKEIGMPFPWQVYKQAPVRDFLHAGMENTTLTLFSDHFMVDSIGYNDMNYLNVNAHELAHQWFGNMVTARSGEHHWLQEGFATYYALLAEKAVFGEDHYYWKLYRSAQTLIEWSKDGEGEAVLNPKAGSLTFYEKGAFVLYILRDKIGDSAFRKGVRQYLEKYKFGNAVTSELMKEMEFASGKDLSAFTDRWLRDTVFPAEEALASLKKSNFIRTYMALKDGEITQKEREKLLHSDIYYPVKQEIVFQKNADTVDVEWNRKWFRSGDLKTRQALALSIDTIPQELKTAFESLLADRSYITAENALIKLWVNFPENAPAYLEKTKNIAGFARKNIRMLWLALAMSAPAYPTGTETDVFRAKNRWKEELEGYTSPRYAYEVRQNAFGMLYQMGLLHGEVLKNLIRACVHHTWGFARDSRNMLKSLLKSEEYTREVRELMPKFGEKEKAFLEGVMAVEQIDRD</sequence>
<proteinExistence type="inferred from homology"/>
<dbReference type="Gene3D" id="2.60.40.1730">
    <property type="entry name" value="tricorn interacting facor f3 domain"/>
    <property type="match status" value="1"/>
</dbReference>
<dbReference type="AlphaFoldDB" id="A0A926JQS2"/>
<evidence type="ECO:0000256" key="12">
    <source>
        <dbReference type="SAM" id="SignalP"/>
    </source>
</evidence>
<evidence type="ECO:0000313" key="15">
    <source>
        <dbReference type="EMBL" id="MBC9795649.1"/>
    </source>
</evidence>
<dbReference type="EMBL" id="JACVDC010000013">
    <property type="protein sequence ID" value="MBC9795649.1"/>
    <property type="molecule type" value="Genomic_DNA"/>
</dbReference>
<evidence type="ECO:0000313" key="16">
    <source>
        <dbReference type="Proteomes" id="UP000653730"/>
    </source>
</evidence>
<keyword evidence="9" id="KW-0378">Hydrolase</keyword>
<keyword evidence="7" id="KW-0645">Protease</keyword>
<keyword evidence="16" id="KW-1185">Reference proteome</keyword>
<dbReference type="InterPro" id="IPR027268">
    <property type="entry name" value="Peptidase_M4/M1_CTD_sf"/>
</dbReference>
<dbReference type="InterPro" id="IPR001930">
    <property type="entry name" value="Peptidase_M1"/>
</dbReference>
<keyword evidence="8" id="KW-0479">Metal-binding</keyword>
<dbReference type="GO" id="GO:0043171">
    <property type="term" value="P:peptide catabolic process"/>
    <property type="evidence" value="ECO:0007669"/>
    <property type="project" value="TreeGrafter"/>
</dbReference>
<name>A0A926JQS2_9FLAO</name>
<dbReference type="PRINTS" id="PR00756">
    <property type="entry name" value="ALADIPTASE"/>
</dbReference>
<dbReference type="Pfam" id="PF17900">
    <property type="entry name" value="Peptidase_M1_N"/>
    <property type="match status" value="1"/>
</dbReference>
<organism evidence="15 16">
    <name type="scientific">Sinomicrobium weinanense</name>
    <dbReference type="NCBI Taxonomy" id="2842200"/>
    <lineage>
        <taxon>Bacteria</taxon>
        <taxon>Pseudomonadati</taxon>
        <taxon>Bacteroidota</taxon>
        <taxon>Flavobacteriia</taxon>
        <taxon>Flavobacteriales</taxon>
        <taxon>Flavobacteriaceae</taxon>
        <taxon>Sinomicrobium</taxon>
    </lineage>
</organism>
<dbReference type="Gene3D" id="1.10.390.10">
    <property type="entry name" value="Neutral Protease Domain 2"/>
    <property type="match status" value="1"/>
</dbReference>
<protein>
    <recommendedName>
        <fullName evidence="5">Aminopeptidase N</fullName>
        <ecNumber evidence="4">3.4.11.2</ecNumber>
    </recommendedName>
</protein>
<dbReference type="GO" id="GO:0005737">
    <property type="term" value="C:cytoplasm"/>
    <property type="evidence" value="ECO:0007669"/>
    <property type="project" value="TreeGrafter"/>
</dbReference>
<dbReference type="InterPro" id="IPR045357">
    <property type="entry name" value="Aminopeptidase_N-like_N"/>
</dbReference>
<gene>
    <name evidence="15" type="ORF">IBL28_06705</name>
</gene>
<dbReference type="EC" id="3.4.11.2" evidence="4"/>
<dbReference type="RefSeq" id="WP_187964798.1">
    <property type="nucleotide sequence ID" value="NZ_JACVDC010000013.1"/>
</dbReference>
<keyword evidence="11" id="KW-0482">Metalloprotease</keyword>
<dbReference type="PANTHER" id="PTHR11533:SF174">
    <property type="entry name" value="PUROMYCIN-SENSITIVE AMINOPEPTIDASE-RELATED"/>
    <property type="match status" value="1"/>
</dbReference>
<evidence type="ECO:0000256" key="1">
    <source>
        <dbReference type="ARBA" id="ARBA00000098"/>
    </source>
</evidence>
<dbReference type="Proteomes" id="UP000653730">
    <property type="component" value="Unassembled WGS sequence"/>
</dbReference>
<reference evidence="15 16" key="1">
    <citation type="submission" date="2020-09" db="EMBL/GenBank/DDBJ databases">
        <title>Sinomicrobium weinanense sp. nov., a halophilic bacteria isolated from saline-alkali soil.</title>
        <authorList>
            <person name="Wu P."/>
            <person name="Ren H."/>
            <person name="Mei Y."/>
            <person name="Liang Y."/>
            <person name="Chen Z."/>
        </authorList>
    </citation>
    <scope>NUCLEOTIDE SEQUENCE [LARGE SCALE GENOMIC DNA]</scope>
    <source>
        <strain evidence="15 16">FJxs</strain>
    </source>
</reference>
<feature type="domain" description="Aminopeptidase N-like N-terminal" evidence="14">
    <location>
        <begin position="34"/>
        <end position="196"/>
    </location>
</feature>
<dbReference type="GO" id="GO:0042277">
    <property type="term" value="F:peptide binding"/>
    <property type="evidence" value="ECO:0007669"/>
    <property type="project" value="TreeGrafter"/>
</dbReference>
<accession>A0A926JQS2</accession>
<comment type="caution">
    <text evidence="15">The sequence shown here is derived from an EMBL/GenBank/DDBJ whole genome shotgun (WGS) entry which is preliminary data.</text>
</comment>
<evidence type="ECO:0000256" key="4">
    <source>
        <dbReference type="ARBA" id="ARBA00012564"/>
    </source>
</evidence>
<comment type="catalytic activity">
    <reaction evidence="1">
        <text>Release of an N-terminal amino acid, Xaa-|-Yaa- from a peptide, amide or arylamide. Xaa is preferably Ala, but may be most amino acids including Pro (slow action). When a terminal hydrophobic residue is followed by a prolyl residue, the two may be released as an intact Xaa-Pro dipeptide.</text>
        <dbReference type="EC" id="3.4.11.2"/>
    </reaction>
</comment>
<dbReference type="GO" id="GO:0005615">
    <property type="term" value="C:extracellular space"/>
    <property type="evidence" value="ECO:0007669"/>
    <property type="project" value="TreeGrafter"/>
</dbReference>
<evidence type="ECO:0000256" key="5">
    <source>
        <dbReference type="ARBA" id="ARBA00015611"/>
    </source>
</evidence>
<dbReference type="GO" id="GO:0006508">
    <property type="term" value="P:proteolysis"/>
    <property type="evidence" value="ECO:0007669"/>
    <property type="project" value="UniProtKB-KW"/>
</dbReference>
<dbReference type="GO" id="GO:0008270">
    <property type="term" value="F:zinc ion binding"/>
    <property type="evidence" value="ECO:0007669"/>
    <property type="project" value="InterPro"/>
</dbReference>
<dbReference type="GO" id="GO:0016020">
    <property type="term" value="C:membrane"/>
    <property type="evidence" value="ECO:0007669"/>
    <property type="project" value="TreeGrafter"/>
</dbReference>
<dbReference type="SUPFAM" id="SSF55486">
    <property type="entry name" value="Metalloproteases ('zincins'), catalytic domain"/>
    <property type="match status" value="1"/>
</dbReference>
<feature type="domain" description="Peptidase M1 membrane alanine aminopeptidase" evidence="13">
    <location>
        <begin position="235"/>
        <end position="435"/>
    </location>
</feature>
<dbReference type="CDD" id="cd09603">
    <property type="entry name" value="M1_APN_like"/>
    <property type="match status" value="1"/>
</dbReference>
<feature type="chain" id="PRO_5037379788" description="Aminopeptidase N" evidence="12">
    <location>
        <begin position="21"/>
        <end position="703"/>
    </location>
</feature>
<evidence type="ECO:0000259" key="13">
    <source>
        <dbReference type="Pfam" id="PF01433"/>
    </source>
</evidence>
<dbReference type="PANTHER" id="PTHR11533">
    <property type="entry name" value="PROTEASE M1 ZINC METALLOPROTEASE"/>
    <property type="match status" value="1"/>
</dbReference>